<feature type="domain" description="AMP-dependent synthetase/ligase" evidence="1">
    <location>
        <begin position="22"/>
        <end position="408"/>
    </location>
</feature>
<keyword evidence="3" id="KW-1185">Reference proteome</keyword>
<reference evidence="2 3" key="1">
    <citation type="submission" date="2019-02" db="EMBL/GenBank/DDBJ databases">
        <title>Deep-cultivation of Planctomycetes and their phenomic and genomic characterization uncovers novel biology.</title>
        <authorList>
            <person name="Wiegand S."/>
            <person name="Jogler M."/>
            <person name="Boedeker C."/>
            <person name="Pinto D."/>
            <person name="Vollmers J."/>
            <person name="Rivas-Marin E."/>
            <person name="Kohn T."/>
            <person name="Peeters S.H."/>
            <person name="Heuer A."/>
            <person name="Rast P."/>
            <person name="Oberbeckmann S."/>
            <person name="Bunk B."/>
            <person name="Jeske O."/>
            <person name="Meyerdierks A."/>
            <person name="Storesund J.E."/>
            <person name="Kallscheuer N."/>
            <person name="Luecker S."/>
            <person name="Lage O.M."/>
            <person name="Pohl T."/>
            <person name="Merkel B.J."/>
            <person name="Hornburger P."/>
            <person name="Mueller R.-W."/>
            <person name="Bruemmer F."/>
            <person name="Labrenz M."/>
            <person name="Spormann A.M."/>
            <person name="Op den Camp H."/>
            <person name="Overmann J."/>
            <person name="Amann R."/>
            <person name="Jetten M.S.M."/>
            <person name="Mascher T."/>
            <person name="Medema M.H."/>
            <person name="Devos D.P."/>
            <person name="Kaster A.-K."/>
            <person name="Ovreas L."/>
            <person name="Rohde M."/>
            <person name="Galperin M.Y."/>
            <person name="Jogler C."/>
        </authorList>
    </citation>
    <scope>NUCLEOTIDE SEQUENCE [LARGE SCALE GENOMIC DNA]</scope>
    <source>
        <strain evidence="2 3">Pan216</strain>
    </source>
</reference>
<sequence length="564" mass="62624">MSDFIVTPATKPVFNIAGHLPRVAAERPYQPAVVFPASRDGSGRTSYVHWTFQQLDRESDRFAAALTKAGIGRGTRTLLMVPPGLEFIGLTFALFKTGSIPVLIDPGMARGSLLQCLREVEPEAMVAVPLAHWMRFLFRQHFPRLTKRVCVGRYRHTGAPTLSELLPSDPKPFPQAETSTDETAAIIFTTGSTGIPKGVVYEHGMFGAQVDHLRDYYRIEPGEVDVAGFPLFALFNAPMGVTTVIPDMDPRRPANVDPAKFVEAIEDFGATQSFGSPAIWQRVSRYCISREQRLPSLRRILMAGAPVPPDLLERTQAILVGSGKAYTPYGATEALPVASIDSLEVIERTAEKTRDANGTCVGKPFPNITLRIIRTSDEPIETWSEDLIVPDGTIGEIVVKGPVVTKTYDHRPGSTKLAKIADGDEVWHRMGDLGYLDEEGRLWFCGRKAHRVETLHGTLHTVRCEAVFNNHPSVRRSALVGIGSPPKQEPIIVIEPIKGAFPKNSVAIERFRGELLAFGTDHDQTRAIRRFLFHRSFPVDIRHNAKIFREKLALWADKQLRERS</sequence>
<name>A0A518B9S7_9BACT</name>
<gene>
    <name evidence="2" type="ORF">Pan216_46000</name>
</gene>
<dbReference type="Gene3D" id="3.40.50.12780">
    <property type="entry name" value="N-terminal domain of ligase-like"/>
    <property type="match status" value="1"/>
</dbReference>
<dbReference type="KEGG" id="knv:Pan216_46000"/>
<dbReference type="EC" id="6.2.1.3" evidence="2"/>
<dbReference type="PANTHER" id="PTHR43767:SF1">
    <property type="entry name" value="NONRIBOSOMAL PEPTIDE SYNTHASE PES1 (EUROFUNG)-RELATED"/>
    <property type="match status" value="1"/>
</dbReference>
<dbReference type="InterPro" id="IPR020845">
    <property type="entry name" value="AMP-binding_CS"/>
</dbReference>
<dbReference type="GO" id="GO:0004467">
    <property type="term" value="F:long-chain fatty acid-CoA ligase activity"/>
    <property type="evidence" value="ECO:0007669"/>
    <property type="project" value="UniProtKB-EC"/>
</dbReference>
<accession>A0A518B9S7</accession>
<protein>
    <submittedName>
        <fullName evidence="2">Long-chain-fatty-acid--CoA ligase</fullName>
        <ecNumber evidence="2">6.2.1.3</ecNumber>
    </submittedName>
</protein>
<organism evidence="2 3">
    <name type="scientific">Kolteria novifilia</name>
    <dbReference type="NCBI Taxonomy" id="2527975"/>
    <lineage>
        <taxon>Bacteria</taxon>
        <taxon>Pseudomonadati</taxon>
        <taxon>Planctomycetota</taxon>
        <taxon>Planctomycetia</taxon>
        <taxon>Kolteriales</taxon>
        <taxon>Kolteriaceae</taxon>
        <taxon>Kolteria</taxon>
    </lineage>
</organism>
<evidence type="ECO:0000313" key="3">
    <source>
        <dbReference type="Proteomes" id="UP000317093"/>
    </source>
</evidence>
<dbReference type="NCBIfam" id="NF006754">
    <property type="entry name" value="PRK09274.1"/>
    <property type="match status" value="1"/>
</dbReference>
<evidence type="ECO:0000313" key="2">
    <source>
        <dbReference type="EMBL" id="QDU63719.1"/>
    </source>
</evidence>
<dbReference type="PROSITE" id="PS00455">
    <property type="entry name" value="AMP_BINDING"/>
    <property type="match status" value="1"/>
</dbReference>
<dbReference type="CDD" id="cd05910">
    <property type="entry name" value="FACL_like_1"/>
    <property type="match status" value="1"/>
</dbReference>
<dbReference type="RefSeq" id="WP_419192837.1">
    <property type="nucleotide sequence ID" value="NZ_CP036279.1"/>
</dbReference>
<keyword evidence="2" id="KW-0436">Ligase</keyword>
<dbReference type="InterPro" id="IPR042099">
    <property type="entry name" value="ANL_N_sf"/>
</dbReference>
<dbReference type="PANTHER" id="PTHR43767">
    <property type="entry name" value="LONG-CHAIN-FATTY-ACID--COA LIGASE"/>
    <property type="match status" value="1"/>
</dbReference>
<dbReference type="Proteomes" id="UP000317093">
    <property type="component" value="Chromosome"/>
</dbReference>
<dbReference type="AlphaFoldDB" id="A0A518B9S7"/>
<dbReference type="SUPFAM" id="SSF56801">
    <property type="entry name" value="Acetyl-CoA synthetase-like"/>
    <property type="match status" value="1"/>
</dbReference>
<dbReference type="Pfam" id="PF00501">
    <property type="entry name" value="AMP-binding"/>
    <property type="match status" value="1"/>
</dbReference>
<proteinExistence type="predicted"/>
<dbReference type="EMBL" id="CP036279">
    <property type="protein sequence ID" value="QDU63719.1"/>
    <property type="molecule type" value="Genomic_DNA"/>
</dbReference>
<dbReference type="InterPro" id="IPR000873">
    <property type="entry name" value="AMP-dep_synth/lig_dom"/>
</dbReference>
<dbReference type="InterPro" id="IPR050237">
    <property type="entry name" value="ATP-dep_AMP-bd_enzyme"/>
</dbReference>
<evidence type="ECO:0000259" key="1">
    <source>
        <dbReference type="Pfam" id="PF00501"/>
    </source>
</evidence>